<dbReference type="Pfam" id="PF00014">
    <property type="entry name" value="Kunitz_BPTI"/>
    <property type="match status" value="5"/>
</dbReference>
<dbReference type="InterPro" id="IPR020901">
    <property type="entry name" value="Prtase_inh_Kunz-CS"/>
</dbReference>
<evidence type="ECO:0000259" key="1">
    <source>
        <dbReference type="PROSITE" id="PS50279"/>
    </source>
</evidence>
<feature type="domain" description="BPTI/Kunitz inhibitor" evidence="1">
    <location>
        <begin position="185"/>
        <end position="237"/>
    </location>
</feature>
<dbReference type="OrthoDB" id="5950222at2759"/>
<dbReference type="CDD" id="cd00109">
    <property type="entry name" value="Kunitz-type"/>
    <property type="match status" value="4"/>
</dbReference>
<dbReference type="PRINTS" id="PR00759">
    <property type="entry name" value="BASICPTASE"/>
</dbReference>
<dbReference type="STRING" id="34508.A0A4U5M633"/>
<protein>
    <recommendedName>
        <fullName evidence="1">BPTI/Kunitz inhibitor domain-containing protein</fullName>
    </recommendedName>
</protein>
<dbReference type="SMART" id="SM00289">
    <property type="entry name" value="WR1"/>
    <property type="match status" value="4"/>
</dbReference>
<dbReference type="PANTHER" id="PTHR46339:SF4">
    <property type="entry name" value="BPTI_KUNITZ INHIBITOR DOMAIN-CONTAINING PROTEIN"/>
    <property type="match status" value="1"/>
</dbReference>
<dbReference type="InterPro" id="IPR053014">
    <property type="entry name" value="Cuticle_assoc_divergent"/>
</dbReference>
<dbReference type="SMART" id="SM00131">
    <property type="entry name" value="KU"/>
    <property type="match status" value="5"/>
</dbReference>
<dbReference type="PANTHER" id="PTHR46339">
    <property type="entry name" value="PROTEIN CBG15282-RELATED"/>
    <property type="match status" value="1"/>
</dbReference>
<dbReference type="CDD" id="cd22593">
    <property type="entry name" value="Kunitz_conkunitzin"/>
    <property type="match status" value="1"/>
</dbReference>
<name>A0A4U5M633_STECR</name>
<dbReference type="EMBL" id="AZBU02000009">
    <property type="protein sequence ID" value="TKR64320.1"/>
    <property type="molecule type" value="Genomic_DNA"/>
</dbReference>
<comment type="caution">
    <text evidence="2">The sequence shown here is derived from an EMBL/GenBank/DDBJ whole genome shotgun (WGS) entry which is preliminary data.</text>
</comment>
<reference evidence="2 3" key="2">
    <citation type="journal article" date="2019" name="G3 (Bethesda)">
        <title>Hybrid Assembly of the Genome of the Entomopathogenic Nematode Steinernema carpocapsae Identifies the X-Chromosome.</title>
        <authorList>
            <person name="Serra L."/>
            <person name="Macchietto M."/>
            <person name="Macias-Munoz A."/>
            <person name="McGill C.J."/>
            <person name="Rodriguez I.M."/>
            <person name="Rodriguez B."/>
            <person name="Murad R."/>
            <person name="Mortazavi A."/>
        </authorList>
    </citation>
    <scope>NUCLEOTIDE SEQUENCE [LARGE SCALE GENOMIC DNA]</scope>
    <source>
        <strain evidence="2 3">ALL</strain>
    </source>
</reference>
<organism evidence="2 3">
    <name type="scientific">Steinernema carpocapsae</name>
    <name type="common">Entomopathogenic nematode</name>
    <dbReference type="NCBI Taxonomy" id="34508"/>
    <lineage>
        <taxon>Eukaryota</taxon>
        <taxon>Metazoa</taxon>
        <taxon>Ecdysozoa</taxon>
        <taxon>Nematoda</taxon>
        <taxon>Chromadorea</taxon>
        <taxon>Rhabditida</taxon>
        <taxon>Tylenchina</taxon>
        <taxon>Panagrolaimomorpha</taxon>
        <taxon>Strongyloidoidea</taxon>
        <taxon>Steinernematidae</taxon>
        <taxon>Steinernema</taxon>
    </lineage>
</organism>
<gene>
    <name evidence="2" type="ORF">L596_024879</name>
</gene>
<dbReference type="PROSITE" id="PS50279">
    <property type="entry name" value="BPTI_KUNITZ_2"/>
    <property type="match status" value="5"/>
</dbReference>
<reference evidence="2 3" key="1">
    <citation type="journal article" date="2015" name="Genome Biol.">
        <title>Comparative genomics of Steinernema reveals deeply conserved gene regulatory networks.</title>
        <authorList>
            <person name="Dillman A.R."/>
            <person name="Macchietto M."/>
            <person name="Porter C.F."/>
            <person name="Rogers A."/>
            <person name="Williams B."/>
            <person name="Antoshechkin I."/>
            <person name="Lee M.M."/>
            <person name="Goodwin Z."/>
            <person name="Lu X."/>
            <person name="Lewis E.E."/>
            <person name="Goodrich-Blair H."/>
            <person name="Stock S.P."/>
            <person name="Adams B.J."/>
            <person name="Sternberg P.W."/>
            <person name="Mortazavi A."/>
        </authorList>
    </citation>
    <scope>NUCLEOTIDE SEQUENCE [LARGE SCALE GENOMIC DNA]</scope>
    <source>
        <strain evidence="2 3">ALL</strain>
    </source>
</reference>
<dbReference type="InterPro" id="IPR006150">
    <property type="entry name" value="Cys_repeat_1"/>
</dbReference>
<dbReference type="PROSITE" id="PS00280">
    <property type="entry name" value="BPTI_KUNITZ_1"/>
    <property type="match status" value="3"/>
</dbReference>
<feature type="domain" description="BPTI/Kunitz inhibitor" evidence="1">
    <location>
        <begin position="635"/>
        <end position="687"/>
    </location>
</feature>
<dbReference type="Pfam" id="PF14625">
    <property type="entry name" value="Lustrin_cystein"/>
    <property type="match status" value="3"/>
</dbReference>
<evidence type="ECO:0000313" key="2">
    <source>
        <dbReference type="EMBL" id="TKR64320.1"/>
    </source>
</evidence>
<dbReference type="Proteomes" id="UP000298663">
    <property type="component" value="Unassembled WGS sequence"/>
</dbReference>
<feature type="domain" description="BPTI/Kunitz inhibitor" evidence="1">
    <location>
        <begin position="311"/>
        <end position="358"/>
    </location>
</feature>
<sequence length="700" mass="77350">MCECPAGTVPSRTRDGTVCIHEGVPPSCPLPEPAHDKPNPASILANPSTHPLNPDTYMPVLCTSTSIEVRHSNDGDGSTWCVYPDGEEDIYIADLYNCVAHPQVTHEQFPEYSETVDGVCCHSRGEPISYTISVLRPVKVLFGLEMSPSGFVEYLRSACLAVWLSAFTPKKGGLDLCFPLLPFVCVQPMEQGEDPSIPRWWYNSITGTCSQFLWDANQAEGASPNNFRTIEHCESYCRDTCTRGSNQFTDSKWTILDDTPVVNCIHSPGSCSPEFSCNLIGSQQTCCPTVQHLCSEYGGRMLLTPPMQDYDRGTLIAGAKVSTRYYYDAAQGRCLNFLYNGLGNFNNFLTRQDCESFCSKCRSGLLSTGFIKAILVVCEYGNPLRVGEEWQRCESSADCPSSHQCESGHKVCCPTAQSICSQPKRLGDCTNSVRRYWYNSVTRQCEMFQFTGCQGNDNNFDSLLSCQQKCRNIAVEPKCQVGRAYRDSNGNFQTCNDKTQGKTCPANFECVFDGTTHGCCPKKAYTCSLSSDKGVQCGSGRSFRYYFNSNKQSCDSFQYEGCDGNSNNFQSAEECQDYCGVGGCPNGGQPYRDQSSNQMVTCTEQSKCPTSHECVSINSNGNVANRCCPTKTHICSLPPQQGNHCSKTPVTRFYFNIVTRDCGKFQFNGCNGNLNNFATMEQCNNFCSSAGEQFSKCRLP</sequence>
<keyword evidence="3" id="KW-1185">Reference proteome</keyword>
<proteinExistence type="predicted"/>
<dbReference type="InterPro" id="IPR036880">
    <property type="entry name" value="Kunitz_BPTI_sf"/>
</dbReference>
<accession>A0A4U5M633</accession>
<dbReference type="AlphaFoldDB" id="A0A4U5M633"/>
<dbReference type="GO" id="GO:0004867">
    <property type="term" value="F:serine-type endopeptidase inhibitor activity"/>
    <property type="evidence" value="ECO:0007669"/>
    <property type="project" value="InterPro"/>
</dbReference>
<dbReference type="InterPro" id="IPR002223">
    <property type="entry name" value="Kunitz_BPTI"/>
</dbReference>
<feature type="domain" description="BPTI/Kunitz inhibitor" evidence="1">
    <location>
        <begin position="420"/>
        <end position="470"/>
    </location>
</feature>
<feature type="domain" description="BPTI/Kunitz inhibitor" evidence="1">
    <location>
        <begin position="527"/>
        <end position="579"/>
    </location>
</feature>
<dbReference type="Gene3D" id="4.10.410.10">
    <property type="entry name" value="Pancreatic trypsin inhibitor Kunitz domain"/>
    <property type="match status" value="5"/>
</dbReference>
<evidence type="ECO:0000313" key="3">
    <source>
        <dbReference type="Proteomes" id="UP000298663"/>
    </source>
</evidence>
<dbReference type="SUPFAM" id="SSF57362">
    <property type="entry name" value="BPTI-like"/>
    <property type="match status" value="5"/>
</dbReference>
<dbReference type="InterPro" id="IPR028150">
    <property type="entry name" value="Lustrin_cystein"/>
</dbReference>